<dbReference type="InterPro" id="IPR041677">
    <property type="entry name" value="DNA2/NAM7_AAA_11"/>
</dbReference>
<dbReference type="GO" id="GO:0005524">
    <property type="term" value="F:ATP binding"/>
    <property type="evidence" value="ECO:0007669"/>
    <property type="project" value="UniProtKB-KW"/>
</dbReference>
<feature type="compositionally biased region" description="Polar residues" evidence="6">
    <location>
        <begin position="715"/>
        <end position="728"/>
    </location>
</feature>
<evidence type="ECO:0000259" key="7">
    <source>
        <dbReference type="SMART" id="SM00382"/>
    </source>
</evidence>
<dbReference type="PANTHER" id="PTHR10887">
    <property type="entry name" value="DNA2/NAM7 HELICASE FAMILY"/>
    <property type="match status" value="1"/>
</dbReference>
<organism evidence="8 9">
    <name type="scientific">Albugo candida</name>
    <dbReference type="NCBI Taxonomy" id="65357"/>
    <lineage>
        <taxon>Eukaryota</taxon>
        <taxon>Sar</taxon>
        <taxon>Stramenopiles</taxon>
        <taxon>Oomycota</taxon>
        <taxon>Peronosporomycetes</taxon>
        <taxon>Albuginales</taxon>
        <taxon>Albuginaceae</taxon>
        <taxon>Albugo</taxon>
    </lineage>
</organism>
<dbReference type="CDD" id="cd18808">
    <property type="entry name" value="SF1_C_Upf1"/>
    <property type="match status" value="1"/>
</dbReference>
<feature type="compositionally biased region" description="Basic residues" evidence="6">
    <location>
        <begin position="98"/>
        <end position="110"/>
    </location>
</feature>
<dbReference type="PANTHER" id="PTHR10887:SF495">
    <property type="entry name" value="HELICASE SENATAXIN ISOFORM X1-RELATED"/>
    <property type="match status" value="1"/>
</dbReference>
<feature type="region of interest" description="Disordered" evidence="6">
    <location>
        <begin position="1180"/>
        <end position="1213"/>
    </location>
</feature>
<gene>
    <name evidence="8" type="ORF">BN9_098380</name>
</gene>
<keyword evidence="3" id="KW-0347">Helicase</keyword>
<keyword evidence="9" id="KW-1185">Reference proteome</keyword>
<dbReference type="InterPro" id="IPR041679">
    <property type="entry name" value="DNA2/NAM7-like_C"/>
</dbReference>
<dbReference type="FunFam" id="3.40.50.300:FF:000326">
    <property type="entry name" value="P-loop containing nucleoside triphosphate hydrolase"/>
    <property type="match status" value="1"/>
</dbReference>
<evidence type="ECO:0000256" key="2">
    <source>
        <dbReference type="ARBA" id="ARBA00022801"/>
    </source>
</evidence>
<feature type="domain" description="AAA+ ATPase" evidence="7">
    <location>
        <begin position="405"/>
        <end position="904"/>
    </location>
</feature>
<accession>A0A024GPI4</accession>
<evidence type="ECO:0000256" key="5">
    <source>
        <dbReference type="SAM" id="Coils"/>
    </source>
</evidence>
<feature type="compositionally biased region" description="Polar residues" evidence="6">
    <location>
        <begin position="571"/>
        <end position="580"/>
    </location>
</feature>
<protein>
    <recommendedName>
        <fullName evidence="7">AAA+ ATPase domain-containing protein</fullName>
    </recommendedName>
</protein>
<evidence type="ECO:0000256" key="3">
    <source>
        <dbReference type="ARBA" id="ARBA00022806"/>
    </source>
</evidence>
<evidence type="ECO:0000313" key="8">
    <source>
        <dbReference type="EMBL" id="CCI48650.1"/>
    </source>
</evidence>
<evidence type="ECO:0000256" key="1">
    <source>
        <dbReference type="ARBA" id="ARBA00022741"/>
    </source>
</evidence>
<feature type="compositionally biased region" description="Acidic residues" evidence="6">
    <location>
        <begin position="621"/>
        <end position="631"/>
    </location>
</feature>
<feature type="coiled-coil region" evidence="5">
    <location>
        <begin position="1516"/>
        <end position="1543"/>
    </location>
</feature>
<dbReference type="STRING" id="65357.A0A024GPI4"/>
<dbReference type="CDD" id="cd18042">
    <property type="entry name" value="DEXXQc_SETX"/>
    <property type="match status" value="1"/>
</dbReference>
<name>A0A024GPI4_9STRA</name>
<keyword evidence="5" id="KW-0175">Coiled coil</keyword>
<proteinExistence type="predicted"/>
<dbReference type="InParanoid" id="A0A024GPI4"/>
<dbReference type="Proteomes" id="UP000053237">
    <property type="component" value="Unassembled WGS sequence"/>
</dbReference>
<evidence type="ECO:0000313" key="9">
    <source>
        <dbReference type="Proteomes" id="UP000053237"/>
    </source>
</evidence>
<reference evidence="8 9" key="1">
    <citation type="submission" date="2012-05" db="EMBL/GenBank/DDBJ databases">
        <title>Recombination and specialization in a pathogen metapopulation.</title>
        <authorList>
            <person name="Gardiner A."/>
            <person name="Kemen E."/>
            <person name="Schultz-Larsen T."/>
            <person name="MacLean D."/>
            <person name="Van Oosterhout C."/>
            <person name="Jones J.D.G."/>
        </authorList>
    </citation>
    <scope>NUCLEOTIDE SEQUENCE [LARGE SCALE GENOMIC DNA]</scope>
    <source>
        <strain evidence="8 9">Ac Nc2</strain>
    </source>
</reference>
<dbReference type="EMBL" id="CAIX01000241">
    <property type="protein sequence ID" value="CCI48650.1"/>
    <property type="molecule type" value="Genomic_DNA"/>
</dbReference>
<evidence type="ECO:0000256" key="6">
    <source>
        <dbReference type="SAM" id="MobiDB-lite"/>
    </source>
</evidence>
<dbReference type="Pfam" id="PF13087">
    <property type="entry name" value="AAA_12"/>
    <property type="match status" value="1"/>
</dbReference>
<dbReference type="OrthoDB" id="6513042at2759"/>
<feature type="compositionally biased region" description="Basic and acidic residues" evidence="6">
    <location>
        <begin position="111"/>
        <end position="124"/>
    </location>
</feature>
<dbReference type="InterPro" id="IPR045055">
    <property type="entry name" value="DNA2/NAM7-like"/>
</dbReference>
<dbReference type="Gene3D" id="3.40.50.300">
    <property type="entry name" value="P-loop containing nucleotide triphosphate hydrolases"/>
    <property type="match status" value="3"/>
</dbReference>
<dbReference type="InterPro" id="IPR027417">
    <property type="entry name" value="P-loop_NTPase"/>
</dbReference>
<keyword evidence="4" id="KW-0067">ATP-binding</keyword>
<comment type="caution">
    <text evidence="8">The sequence shown here is derived from an EMBL/GenBank/DDBJ whole genome shotgun (WGS) entry which is preliminary data.</text>
</comment>
<dbReference type="InterPro" id="IPR003593">
    <property type="entry name" value="AAA+_ATPase"/>
</dbReference>
<dbReference type="InterPro" id="IPR047187">
    <property type="entry name" value="SF1_C_Upf1"/>
</dbReference>
<feature type="region of interest" description="Disordered" evidence="6">
    <location>
        <begin position="679"/>
        <end position="728"/>
    </location>
</feature>
<feature type="region of interest" description="Disordered" evidence="6">
    <location>
        <begin position="568"/>
        <end position="641"/>
    </location>
</feature>
<evidence type="ECO:0000256" key="4">
    <source>
        <dbReference type="ARBA" id="ARBA00022840"/>
    </source>
</evidence>
<dbReference type="SUPFAM" id="SSF52540">
    <property type="entry name" value="P-loop containing nucleoside triphosphate hydrolases"/>
    <property type="match status" value="1"/>
</dbReference>
<keyword evidence="1" id="KW-0547">Nucleotide-binding</keyword>
<dbReference type="GO" id="GO:0004386">
    <property type="term" value="F:helicase activity"/>
    <property type="evidence" value="ECO:0007669"/>
    <property type="project" value="UniProtKB-KW"/>
</dbReference>
<feature type="region of interest" description="Disordered" evidence="6">
    <location>
        <begin position="50"/>
        <end position="132"/>
    </location>
</feature>
<dbReference type="GO" id="GO:0016787">
    <property type="term" value="F:hydrolase activity"/>
    <property type="evidence" value="ECO:0007669"/>
    <property type="project" value="UniProtKB-KW"/>
</dbReference>
<dbReference type="SMART" id="SM00382">
    <property type="entry name" value="AAA"/>
    <property type="match status" value="1"/>
</dbReference>
<dbReference type="GO" id="GO:0005694">
    <property type="term" value="C:chromosome"/>
    <property type="evidence" value="ECO:0007669"/>
    <property type="project" value="UniProtKB-ARBA"/>
</dbReference>
<keyword evidence="2" id="KW-0378">Hydrolase</keyword>
<dbReference type="Pfam" id="PF13086">
    <property type="entry name" value="AAA_11"/>
    <property type="match status" value="2"/>
</dbReference>
<feature type="region of interest" description="Disordered" evidence="6">
    <location>
        <begin position="1553"/>
        <end position="1592"/>
    </location>
</feature>
<feature type="compositionally biased region" description="Polar residues" evidence="6">
    <location>
        <begin position="696"/>
        <end position="708"/>
    </location>
</feature>
<sequence>MRRSSRQEAVADSKSEFRARIRAKLSDPRLKSRSLQNAFDSSSEIVQEVKQNQTLKRKANDIAIKPPDSRPRSILKRNIASKIKSIVSTNSMSDTHRRPLQRRPKNKHQKAAKERQKLPKEHSNPVHHSNSHSVTQFFNELLEWDLYKDFNNEARKGVDFSETNDRSEDGEVEIAQIPSKFDSYEQYFAVWKPLALQEVRAQALRNVLSENVSAIPVLLSSSIPPDSITTTSCKLRVEMNKKLVVSNMRNDILETFYVNDLVLITPCKKILEPFIGSRSGKASQTTDTSIDCNTTSSMPRRILGIISSQRCSREGLTLTALCSHYKTIANESELYIFKIHNLITGLREFRALCDCKDYKLMELLLSGKHEAGSMKLDYLGAEYVRWLKRSFNESQLEAIIASATSQGFTLIKGPPGTGKTTTLKGLLNSLHLREYSRYYNAVLDVARRPDHETSKAWAAVSNEKPHILVAAPSNGAVDNIVEKIMEEGFCDGEGRRYFPQIVRVGRGVSANVRSVALDDMVDQICSQPLDVLENRITQLRRDLTIVERDSGYIREELRQIVASINRDPETHLSSQKTTHLTRPETQELEAVESETSTNTEQPEKQMSKPSDTQVAALSMEDSSDEEEDDEPFPATISSSNAQEITFNHEETADAFQALMGEDESSPDEDEPLPIAHSTVKIDRDMSDDDVDEPFPSTIQAISESDNTIPQPPSNPSKSESTTLPLDPSISSTSAIIQSVMEAAQSTPPIPSAQASSEISEKKVNVEPIEYTQSELYRNVAQRINCCLERRGALLLELQRYNFARRAVMESGKPSQTMRHSLEVSFLETAHIVFTTLSSAGVATLDASSRYDVLVIDEAAQAVELSTIIPMKFGSRQCVLVGDPQQLSATTFSRTSAQSLYERSLFERLESCGHPVHMLRTQYRSHPMISEFPRHYFYNGLLQDGENVKQRSYTKSYHQLFGAAFQPLVFWNLIHSRDTLRSVSRVNLGEADLAVNIYLTLKRSCPPDAVAGKVGIITPYSQQMEELRMRFRKAIGDRYESEVEINTVDGYQGREKDIIILSTVRGDPRAGIGFLNDIRRMNVALTRAKFACYVLGRETTLRSSQPWAAFLDHAYARNCIVHVENPSCNLTTLRPVLRQGTSCNEPNQDLVQHAPKPPLQLFQSAGKPRIFDLGERDQNQGIRYGSKMKKKHNKRGNESRQSQVPNSKLEGNSGEEGILAASSAPHKTRQRPASLYDILTPFKRDLAGADMCESKLDVQFVEEFMAHFVAVLRRNGGVLLSRSEIHHSRLKSELAASSDVDELGTYIHDSAADSNLMIRLPSMEVCLQDWWDYYASMTPYKGQMTLKVMRSIFQDLAHLFVGPPATAVMAVVDASFAFWTDKEEVEKSVFFYWIYMFAHLMTVSHRMDEYIRFCKETLTRIIEKDDEKHRRERFPARFESNVPGAYAMGRAGIVDDSTMGSEEEQMEACFLQYLTKPLVSQTQILQCTVFLHCIPLRSNPSQVHKAINSEEGRMESVEALKATISILQQELQEARHKLKQCQCSDSVEKKTKMLASPKASANSIKEVSKPEGTQLKREKTLSPGKQTAQDDKRAERIAASLPAIGTRKGKWLLEERYVVSRKHCTSSKTTALLVREMWLWNGRPVKLERNVTVPLET</sequence>
<feature type="compositionally biased region" description="Basic and acidic residues" evidence="6">
    <location>
        <begin position="1565"/>
        <end position="1579"/>
    </location>
</feature>
<feature type="compositionally biased region" description="Polar residues" evidence="6">
    <location>
        <begin position="1198"/>
        <end position="1209"/>
    </location>
</feature>